<dbReference type="Proteomes" id="UP000594638">
    <property type="component" value="Unassembled WGS sequence"/>
</dbReference>
<dbReference type="SMART" id="SM00025">
    <property type="entry name" value="Pumilio"/>
    <property type="match status" value="8"/>
</dbReference>
<evidence type="ECO:0000313" key="10">
    <source>
        <dbReference type="EMBL" id="CAA2966598.1"/>
    </source>
</evidence>
<feature type="compositionally biased region" description="Polar residues" evidence="8">
    <location>
        <begin position="261"/>
        <end position="273"/>
    </location>
</feature>
<feature type="repeat" description="Pumilio" evidence="7">
    <location>
        <begin position="821"/>
        <end position="856"/>
    </location>
</feature>
<dbReference type="PROSITE" id="PS50302">
    <property type="entry name" value="PUM"/>
    <property type="match status" value="8"/>
</dbReference>
<sequence>MATENPMRIMESSPARKWASSKNAASNIAIDELGLLLKAHNTREDQSNMVFSRSDSAPPSIEGSFAASGNLIRRQSSGSNSNLATLSSALENFQSEEQLYTDPYYAHYSSNPRLPSPIISREHRHQASGSNWRLSSPDGANRSFHVPRRSLPIHVEEPEDASSSKKASGDWVESSSRMMPGHNSVSFSGRNKSLVDLTQEDFAHIPSPVYNHSHSSTRVMTEEVADHDVETLPFENLSFNASKLPESKSAPDFRGEVAIASDSTASKDPSANSIPKLDALGSSPSAYEDGVTGNSIGSGNVFIKVEQSRNKPEEVFYEKNVQKQPNTYLQQHNGSSRGANNMQTDMEKVSLGHVQFSSSEIPLLHTPGSPSSMYATATASMGPGNTFYPNLNPSGLYAPQYSAYALGSAFLPPFVAGYPTHSGLPMHFNASSGQSYGSQNAVVLTGESIPKGSNTQNIDKFYGHGLMMRPSFPNHLPMQYFQHPLGDAYGAPGQFGHLPSLGMIRGQADSFALPKDPTIASYISDQNFLSKQNASLSFPSPRNMGVAGSSYFGSPTGLGFMPQFPASPVGSPVLPGSPLGGANFSGRKNDNGFSQGSVRNSGGYAGWIGQKRSDSFSSPRKHSFLVELKTGSARRIDLSEIKGCIVEFSVDQHGSRFIQQKMENCNIEEMESVFREILPHASKLMTDVFGNYVIQKFFEYGTCEQRRELANQLSGKILPLSFQMYGCRVIQKALEVIEIDQKIELVHELDGHVMRCVRDQNGNHVIQKCIECIPTEKIYFIISAFRGEVATLSTHPYGCRVIQRVLEHCPNELQSQFIVDEILESAYDLAQDQYGNYVIQHVLGRRKSYERSHIISKLSGRIVQMSQHKYASNVVEKCLEFGDAMERGLLIEEILALSGDNDNMLTMMKDQYANYVVQKILDISNDKQRELLLERIRVHRLALKKYTYGKHIVARFEELYGEESRVSEP</sequence>
<dbReference type="OrthoDB" id="668540at2759"/>
<evidence type="ECO:0000256" key="3">
    <source>
        <dbReference type="ARBA" id="ARBA00022737"/>
    </source>
</evidence>
<feature type="repeat" description="Pumilio" evidence="7">
    <location>
        <begin position="784"/>
        <end position="820"/>
    </location>
</feature>
<dbReference type="AlphaFoldDB" id="A0A8S0QLZ2"/>
<keyword evidence="3" id="KW-0677">Repeat</keyword>
<reference evidence="10 11" key="1">
    <citation type="submission" date="2019-12" db="EMBL/GenBank/DDBJ databases">
        <authorList>
            <person name="Alioto T."/>
            <person name="Alioto T."/>
            <person name="Gomez Garrido J."/>
        </authorList>
    </citation>
    <scope>NUCLEOTIDE SEQUENCE [LARGE SCALE GENOMIC DNA]</scope>
</reference>
<dbReference type="FunFam" id="1.25.10.10:FF:000004">
    <property type="entry name" value="Pumilio homolog 1 isoform 2"/>
    <property type="match status" value="1"/>
</dbReference>
<comment type="caution">
    <text evidence="10">The sequence shown here is derived from an EMBL/GenBank/DDBJ whole genome shotgun (WGS) entry which is preliminary data.</text>
</comment>
<evidence type="ECO:0000256" key="4">
    <source>
        <dbReference type="ARBA" id="ARBA00022845"/>
    </source>
</evidence>
<feature type="repeat" description="Pumilio" evidence="7">
    <location>
        <begin position="712"/>
        <end position="747"/>
    </location>
</feature>
<feature type="repeat" description="Pumilio" evidence="7">
    <location>
        <begin position="640"/>
        <end position="675"/>
    </location>
</feature>
<gene>
    <name evidence="10" type="ORF">OLEA9_A057769</name>
</gene>
<dbReference type="PANTHER" id="PTHR12537">
    <property type="entry name" value="RNA BINDING PROTEIN PUMILIO-RELATED"/>
    <property type="match status" value="1"/>
</dbReference>
<dbReference type="Pfam" id="PF00806">
    <property type="entry name" value="PUF"/>
    <property type="match status" value="8"/>
</dbReference>
<keyword evidence="2" id="KW-0963">Cytoplasm</keyword>
<name>A0A8S0QLZ2_OLEEU</name>
<dbReference type="EMBL" id="CACTIH010001864">
    <property type="protein sequence ID" value="CAA2966598.1"/>
    <property type="molecule type" value="Genomic_DNA"/>
</dbReference>
<keyword evidence="4" id="KW-0810">Translation regulation</keyword>
<evidence type="ECO:0000256" key="2">
    <source>
        <dbReference type="ARBA" id="ARBA00022490"/>
    </source>
</evidence>
<proteinExistence type="predicted"/>
<dbReference type="InterPro" id="IPR016024">
    <property type="entry name" value="ARM-type_fold"/>
</dbReference>
<organism evidence="10 11">
    <name type="scientific">Olea europaea subsp. europaea</name>
    <dbReference type="NCBI Taxonomy" id="158383"/>
    <lineage>
        <taxon>Eukaryota</taxon>
        <taxon>Viridiplantae</taxon>
        <taxon>Streptophyta</taxon>
        <taxon>Embryophyta</taxon>
        <taxon>Tracheophyta</taxon>
        <taxon>Spermatophyta</taxon>
        <taxon>Magnoliopsida</taxon>
        <taxon>eudicotyledons</taxon>
        <taxon>Gunneridae</taxon>
        <taxon>Pentapetalae</taxon>
        <taxon>asterids</taxon>
        <taxon>lamiids</taxon>
        <taxon>Lamiales</taxon>
        <taxon>Oleaceae</taxon>
        <taxon>Oleeae</taxon>
        <taxon>Olea</taxon>
    </lineage>
</organism>
<accession>A0A8S0QLZ2</accession>
<keyword evidence="5" id="KW-0694">RNA-binding</keyword>
<dbReference type="InterPro" id="IPR033712">
    <property type="entry name" value="Pumilio_RNA-bd"/>
</dbReference>
<dbReference type="CDD" id="cd07920">
    <property type="entry name" value="Pumilio"/>
    <property type="match status" value="1"/>
</dbReference>
<dbReference type="InterPro" id="IPR011989">
    <property type="entry name" value="ARM-like"/>
</dbReference>
<dbReference type="PANTHER" id="PTHR12537:SF119">
    <property type="entry name" value="PUMILIO HOMOLOG 6, CHLOROPLASTIC"/>
    <property type="match status" value="1"/>
</dbReference>
<feature type="domain" description="PUM-HD" evidence="9">
    <location>
        <begin position="620"/>
        <end position="960"/>
    </location>
</feature>
<feature type="repeat" description="Pumilio" evidence="7">
    <location>
        <begin position="896"/>
        <end position="934"/>
    </location>
</feature>
<dbReference type="Gene3D" id="1.25.10.10">
    <property type="entry name" value="Leucine-rich Repeat Variant"/>
    <property type="match status" value="1"/>
</dbReference>
<dbReference type="SUPFAM" id="SSF48371">
    <property type="entry name" value="ARM repeat"/>
    <property type="match status" value="1"/>
</dbReference>
<feature type="repeat" description="Pumilio" evidence="7">
    <location>
        <begin position="676"/>
        <end position="711"/>
    </location>
</feature>
<evidence type="ECO:0000256" key="1">
    <source>
        <dbReference type="ARBA" id="ARBA00004496"/>
    </source>
</evidence>
<evidence type="ECO:0000256" key="7">
    <source>
        <dbReference type="PROSITE-ProRule" id="PRU00317"/>
    </source>
</evidence>
<comment type="subcellular location">
    <subcellularLocation>
        <location evidence="1">Cytoplasm</location>
    </subcellularLocation>
</comment>
<dbReference type="PROSITE" id="PS50303">
    <property type="entry name" value="PUM_HD"/>
    <property type="match status" value="1"/>
</dbReference>
<evidence type="ECO:0000256" key="8">
    <source>
        <dbReference type="SAM" id="MobiDB-lite"/>
    </source>
</evidence>
<evidence type="ECO:0000256" key="5">
    <source>
        <dbReference type="ARBA" id="ARBA00022884"/>
    </source>
</evidence>
<feature type="repeat" description="Pumilio" evidence="7">
    <location>
        <begin position="748"/>
        <end position="783"/>
    </location>
</feature>
<keyword evidence="11" id="KW-1185">Reference proteome</keyword>
<feature type="repeat" description="Pumilio" evidence="7">
    <location>
        <begin position="857"/>
        <end position="892"/>
    </location>
</feature>
<dbReference type="GO" id="GO:0003729">
    <property type="term" value="F:mRNA binding"/>
    <property type="evidence" value="ECO:0007669"/>
    <property type="project" value="TreeGrafter"/>
</dbReference>
<evidence type="ECO:0000313" key="11">
    <source>
        <dbReference type="Proteomes" id="UP000594638"/>
    </source>
</evidence>
<comment type="function">
    <text evidence="6">Sequence-specific RNA-binding protein that regulates translation and mRNA stability by binding the 3'-UTR of target mRNAs. Binds the APUM-binding elements (APBEs) in the 3'-UTR mRNA sequence of CLV1, PNH, WUS and FAS2.</text>
</comment>
<dbReference type="Gramene" id="OE9A057769T5">
    <property type="protein sequence ID" value="OE9A057769C5"/>
    <property type="gene ID" value="OE9A057769"/>
</dbReference>
<feature type="region of interest" description="Disordered" evidence="8">
    <location>
        <begin position="1"/>
        <end position="21"/>
    </location>
</feature>
<protein>
    <submittedName>
        <fullName evidence="10">Pumilio homolog 5 isoform X1</fullName>
    </submittedName>
</protein>
<dbReference type="InterPro" id="IPR001313">
    <property type="entry name" value="Pumilio_RNA-bd_rpt"/>
</dbReference>
<evidence type="ECO:0000256" key="6">
    <source>
        <dbReference type="ARBA" id="ARBA00055193"/>
    </source>
</evidence>
<dbReference type="GO" id="GO:0006417">
    <property type="term" value="P:regulation of translation"/>
    <property type="evidence" value="ECO:0007669"/>
    <property type="project" value="UniProtKB-KW"/>
</dbReference>
<dbReference type="Gramene" id="OE9A057769T4">
    <property type="protein sequence ID" value="OE9A057769C4"/>
    <property type="gene ID" value="OE9A057769"/>
</dbReference>
<dbReference type="GO" id="GO:0005737">
    <property type="term" value="C:cytoplasm"/>
    <property type="evidence" value="ECO:0007669"/>
    <property type="project" value="UniProtKB-SubCell"/>
</dbReference>
<feature type="region of interest" description="Disordered" evidence="8">
    <location>
        <begin position="122"/>
        <end position="177"/>
    </location>
</feature>
<feature type="region of interest" description="Disordered" evidence="8">
    <location>
        <begin position="261"/>
        <end position="292"/>
    </location>
</feature>
<dbReference type="InterPro" id="IPR033133">
    <property type="entry name" value="PUM-HD"/>
</dbReference>
<evidence type="ECO:0000259" key="9">
    <source>
        <dbReference type="PROSITE" id="PS50303"/>
    </source>
</evidence>